<dbReference type="Proteomes" id="UP000244855">
    <property type="component" value="Unassembled WGS sequence"/>
</dbReference>
<dbReference type="AlphaFoldDB" id="A0A2V1D0R1"/>
<keyword evidence="3" id="KW-1185">Reference proteome</keyword>
<feature type="compositionally biased region" description="Basic and acidic residues" evidence="1">
    <location>
        <begin position="1"/>
        <end position="48"/>
    </location>
</feature>
<dbReference type="OrthoDB" id="2156052at2759"/>
<dbReference type="STRING" id="97972.A0A2V1D0R1"/>
<organism evidence="2 3">
    <name type="scientific">Periconia macrospinosa</name>
    <dbReference type="NCBI Taxonomy" id="97972"/>
    <lineage>
        <taxon>Eukaryota</taxon>
        <taxon>Fungi</taxon>
        <taxon>Dikarya</taxon>
        <taxon>Ascomycota</taxon>
        <taxon>Pezizomycotina</taxon>
        <taxon>Dothideomycetes</taxon>
        <taxon>Pleosporomycetidae</taxon>
        <taxon>Pleosporales</taxon>
        <taxon>Massarineae</taxon>
        <taxon>Periconiaceae</taxon>
        <taxon>Periconia</taxon>
    </lineage>
</organism>
<proteinExistence type="predicted"/>
<gene>
    <name evidence="2" type="ORF">DM02DRAFT_577240</name>
</gene>
<name>A0A2V1D0R1_9PLEO</name>
<protein>
    <submittedName>
        <fullName evidence="2">Uncharacterized protein</fullName>
    </submittedName>
</protein>
<feature type="region of interest" description="Disordered" evidence="1">
    <location>
        <begin position="1"/>
        <end position="49"/>
    </location>
</feature>
<sequence length="129" mass="15187">MAEQSPDYKRLFLEEQRRREEEQRKREAAENAQREEQRRREIAEDRTRGTTLPEFLNACHTHLHLGLTIQSDATQSTRGDPANANNKLRPNKLVAWEDFPQQQAAIWDSIMSSEFPSERHFTSLHTLEE</sequence>
<evidence type="ECO:0000313" key="2">
    <source>
        <dbReference type="EMBL" id="PVH91199.1"/>
    </source>
</evidence>
<reference evidence="2 3" key="1">
    <citation type="journal article" date="2018" name="Sci. Rep.">
        <title>Comparative genomics provides insights into the lifestyle and reveals functional heterogeneity of dark septate endophytic fungi.</title>
        <authorList>
            <person name="Knapp D.G."/>
            <person name="Nemeth J.B."/>
            <person name="Barry K."/>
            <person name="Hainaut M."/>
            <person name="Henrissat B."/>
            <person name="Johnson J."/>
            <person name="Kuo A."/>
            <person name="Lim J.H.P."/>
            <person name="Lipzen A."/>
            <person name="Nolan M."/>
            <person name="Ohm R.A."/>
            <person name="Tamas L."/>
            <person name="Grigoriev I.V."/>
            <person name="Spatafora J.W."/>
            <person name="Nagy L.G."/>
            <person name="Kovacs G.M."/>
        </authorList>
    </citation>
    <scope>NUCLEOTIDE SEQUENCE [LARGE SCALE GENOMIC DNA]</scope>
    <source>
        <strain evidence="2 3">DSE2036</strain>
    </source>
</reference>
<accession>A0A2V1D0R1</accession>
<evidence type="ECO:0000313" key="3">
    <source>
        <dbReference type="Proteomes" id="UP000244855"/>
    </source>
</evidence>
<evidence type="ECO:0000256" key="1">
    <source>
        <dbReference type="SAM" id="MobiDB-lite"/>
    </source>
</evidence>
<dbReference type="EMBL" id="KZ805931">
    <property type="protein sequence ID" value="PVH91199.1"/>
    <property type="molecule type" value="Genomic_DNA"/>
</dbReference>
<feature type="non-terminal residue" evidence="2">
    <location>
        <position position="129"/>
    </location>
</feature>